<feature type="transmembrane region" description="Helical" evidence="1">
    <location>
        <begin position="234"/>
        <end position="253"/>
    </location>
</feature>
<organism evidence="2 3">
    <name type="scientific">Fictibacillus aquaticus</name>
    <dbReference type="NCBI Taxonomy" id="2021314"/>
    <lineage>
        <taxon>Bacteria</taxon>
        <taxon>Bacillati</taxon>
        <taxon>Bacillota</taxon>
        <taxon>Bacilli</taxon>
        <taxon>Bacillales</taxon>
        <taxon>Fictibacillaceae</taxon>
        <taxon>Fictibacillus</taxon>
    </lineage>
</organism>
<dbReference type="EMBL" id="NOII01000011">
    <property type="protein sequence ID" value="OYD56686.1"/>
    <property type="molecule type" value="Genomic_DNA"/>
</dbReference>
<proteinExistence type="predicted"/>
<reference evidence="2 3" key="1">
    <citation type="submission" date="2017-07" db="EMBL/GenBank/DDBJ databases">
        <title>Fictibacillus sp. nov. GDSW-R2A3 Genome sequencing and assembly.</title>
        <authorList>
            <person name="Mayilraj S."/>
        </authorList>
    </citation>
    <scope>NUCLEOTIDE SEQUENCE [LARGE SCALE GENOMIC DNA]</scope>
    <source>
        <strain evidence="2 3">GDSW-R2A3</strain>
    </source>
</reference>
<dbReference type="RefSeq" id="WP_094253701.1">
    <property type="nucleotide sequence ID" value="NZ_JBHLXL010000002.1"/>
</dbReference>
<feature type="transmembrane region" description="Helical" evidence="1">
    <location>
        <begin position="163"/>
        <end position="188"/>
    </location>
</feature>
<name>A0A235F5V7_9BACL</name>
<sequence>MLKMEFSRISSRPVLWMLLAAGLFLGLWPVIQMWPQGVTDQYYMMYPRSPFVSWMYLEVSSTYQIYALIFPLLASLVYCDAYAEDFNTGLIKSILTKIHKKSYLMTRYAVNFLLGGFIAVFPLLVNFLALMMAFPLIENNFYYGMAPVSQNGFYQDLFYQHPFVYIALRFFLLFLFGGILASLGLALSTAVRNRYIVLVFPFLLFLGLDVLFPSLNWYSYSVSGLFLWNYQEHWSMLLYLFAGFLGSFVWYLTAGVRNETV</sequence>
<evidence type="ECO:0000313" key="2">
    <source>
        <dbReference type="EMBL" id="OYD56686.1"/>
    </source>
</evidence>
<comment type="caution">
    <text evidence="2">The sequence shown here is derived from an EMBL/GenBank/DDBJ whole genome shotgun (WGS) entry which is preliminary data.</text>
</comment>
<dbReference type="OrthoDB" id="2961638at2"/>
<evidence type="ECO:0008006" key="4">
    <source>
        <dbReference type="Google" id="ProtNLM"/>
    </source>
</evidence>
<evidence type="ECO:0000313" key="3">
    <source>
        <dbReference type="Proteomes" id="UP000215059"/>
    </source>
</evidence>
<feature type="transmembrane region" description="Helical" evidence="1">
    <location>
        <begin position="63"/>
        <end position="83"/>
    </location>
</feature>
<dbReference type="Proteomes" id="UP000215059">
    <property type="component" value="Unassembled WGS sequence"/>
</dbReference>
<feature type="transmembrane region" description="Helical" evidence="1">
    <location>
        <begin position="104"/>
        <end position="137"/>
    </location>
</feature>
<evidence type="ECO:0000256" key="1">
    <source>
        <dbReference type="SAM" id="Phobius"/>
    </source>
</evidence>
<keyword evidence="3" id="KW-1185">Reference proteome</keyword>
<protein>
    <recommendedName>
        <fullName evidence="4">Membrane-spanning protein</fullName>
    </recommendedName>
</protein>
<feature type="transmembrane region" description="Helical" evidence="1">
    <location>
        <begin position="195"/>
        <end position="214"/>
    </location>
</feature>
<keyword evidence="1" id="KW-1133">Transmembrane helix</keyword>
<keyword evidence="1" id="KW-0472">Membrane</keyword>
<dbReference type="AlphaFoldDB" id="A0A235F5V7"/>
<keyword evidence="1" id="KW-0812">Transmembrane</keyword>
<gene>
    <name evidence="2" type="ORF">CGZ90_16900</name>
</gene>
<accession>A0A235F5V7</accession>